<dbReference type="InterPro" id="IPR006135">
    <property type="entry name" value="T3SS_substrate_exporter"/>
</dbReference>
<dbReference type="RefSeq" id="WP_178365536.1">
    <property type="nucleotide sequence ID" value="NZ_JACADJ010000007.1"/>
</dbReference>
<comment type="caution">
    <text evidence="2">The sequence shown here is derived from an EMBL/GenBank/DDBJ whole genome shotgun (WGS) entry which is preliminary data.</text>
</comment>
<dbReference type="GO" id="GO:0005886">
    <property type="term" value="C:plasma membrane"/>
    <property type="evidence" value="ECO:0007669"/>
    <property type="project" value="TreeGrafter"/>
</dbReference>
<dbReference type="PANTHER" id="PTHR30531:SF12">
    <property type="entry name" value="FLAGELLAR BIOSYNTHETIC PROTEIN FLHB"/>
    <property type="match status" value="1"/>
</dbReference>
<dbReference type="SUPFAM" id="SSF160544">
    <property type="entry name" value="EscU C-terminal domain-like"/>
    <property type="match status" value="1"/>
</dbReference>
<proteinExistence type="inferred from homology"/>
<keyword evidence="3" id="KW-1185">Reference proteome</keyword>
<dbReference type="Pfam" id="PF01312">
    <property type="entry name" value="Bac_export_2"/>
    <property type="match status" value="1"/>
</dbReference>
<name>A0A850T9P5_9BACT</name>
<dbReference type="AlphaFoldDB" id="A0A850T9P5"/>
<comment type="similarity">
    <text evidence="1">Belongs to the type III secretion exporter family.</text>
</comment>
<dbReference type="Proteomes" id="UP000553343">
    <property type="component" value="Unassembled WGS sequence"/>
</dbReference>
<dbReference type="PANTHER" id="PTHR30531">
    <property type="entry name" value="FLAGELLAR BIOSYNTHETIC PROTEIN FLHB"/>
    <property type="match status" value="1"/>
</dbReference>
<dbReference type="Gene3D" id="3.40.1690.10">
    <property type="entry name" value="secretion proteins EscU"/>
    <property type="match status" value="1"/>
</dbReference>
<dbReference type="InterPro" id="IPR029025">
    <property type="entry name" value="T3SS_substrate_exporter_C"/>
</dbReference>
<protein>
    <submittedName>
        <fullName evidence="2">EscU/YscU/HrcU family type III secretion system export apparatus switch protein</fullName>
    </submittedName>
</protein>
<gene>
    <name evidence="2" type="ORF">HXW94_03615</name>
</gene>
<evidence type="ECO:0000256" key="1">
    <source>
        <dbReference type="ARBA" id="ARBA00010690"/>
    </source>
</evidence>
<dbReference type="EMBL" id="JACADJ010000007">
    <property type="protein sequence ID" value="NWH04086.1"/>
    <property type="molecule type" value="Genomic_DNA"/>
</dbReference>
<accession>A0A850T9P5</accession>
<evidence type="ECO:0000313" key="2">
    <source>
        <dbReference type="EMBL" id="NWH04086.1"/>
    </source>
</evidence>
<evidence type="ECO:0000313" key="3">
    <source>
        <dbReference type="Proteomes" id="UP000553343"/>
    </source>
</evidence>
<organism evidence="2 3">
    <name type="scientific">Desulfobacter latus</name>
    <dbReference type="NCBI Taxonomy" id="2292"/>
    <lineage>
        <taxon>Bacteria</taxon>
        <taxon>Pseudomonadati</taxon>
        <taxon>Thermodesulfobacteriota</taxon>
        <taxon>Desulfobacteria</taxon>
        <taxon>Desulfobacterales</taxon>
        <taxon>Desulfobacteraceae</taxon>
        <taxon>Desulfobacter</taxon>
    </lineage>
</organism>
<dbReference type="GO" id="GO:0009306">
    <property type="term" value="P:protein secretion"/>
    <property type="evidence" value="ECO:0007669"/>
    <property type="project" value="InterPro"/>
</dbReference>
<sequence>MAPEDKRKKAVALKYDRIADTAPKVTAKGQGKVAENIIALALAHGVPVKDDPDLVEVLASLDISQEIPAEIYVAVAELLAFVYGANAERR</sequence>
<reference evidence="2 3" key="1">
    <citation type="submission" date="2020-06" db="EMBL/GenBank/DDBJ databases">
        <title>High-quality draft genome of sulfate reducer Desulfobacter latus type strain AcrS2 isolated from marine sediment.</title>
        <authorList>
            <person name="Hoppe M."/>
            <person name="Larsen C.K."/>
            <person name="Marshall I.P.G."/>
            <person name="Schramm A."/>
            <person name="Marietou A.G."/>
        </authorList>
    </citation>
    <scope>NUCLEOTIDE SEQUENCE [LARGE SCALE GENOMIC DNA]</scope>
    <source>
        <strain evidence="2 3">AcRS2</strain>
    </source>
</reference>